<dbReference type="InterPro" id="IPR007527">
    <property type="entry name" value="Znf_SWIM"/>
</dbReference>
<dbReference type="AlphaFoldDB" id="A0A9R0KAY5"/>
<proteinExistence type="predicted"/>
<name>A0A9R0KAY5_SPIOL</name>
<evidence type="ECO:0000259" key="5">
    <source>
        <dbReference type="PROSITE" id="PS50966"/>
    </source>
</evidence>
<sequence length="748" mass="86461">MFVASDIIKKEYKAKGVSKIGVGELEARPHMMDRIRFKCKKGGVKKSAGSNVTGCKMFVYGTAKNGEFVLVSCDLNHNHPLSPECSRMMVNYRSIDGPTFDRIMIYERAGVSINRNFGTQLIEKGGFDNMTFNKKDVKNALAVERRKTMFEKGDAAGLEEYFKSQRELNCDFYSSMQRDEDGILKNASWSDARSRGACKYFRDVISFDTTFSSNRYLMPFAPFVGVNHHGKSIVFAASLISHEDTESFVWVFEEWLKCMGKPLKGILTDQDKAIGRAISEFFPGVPHRLCLWHMLQNASRNLGKLAEWKSIDTLIRTAVHDMLDPNEFDEAWCLVMEKYNQCGKGWMQDAYDNRRKWAPAYNRGTFWAGMSSTQRSEGMNRYFKIHVDLECGLVQFIKNYEFCMNIKAEEEKEDNFDSVDTPPQLDVDKSMLAEYVFHKVYTNAMFAEVVNERKGLTHTNVTKTDSLGPLVLYRADEKLTSPHWRKRYKSYNVKVDKVKGELSCSCQLFEFRGILCRHILKAMDVEDFQFVPEKYILDRWRKQVRSYESISVSYYDPEETKRLAKAKELTQIHNYLRELAIHNEEAYKLYTEATDALSIKMEDVVGIRKTGDVGDNSICWWDPEARNVFGRRRLRPREHNERALKRIAQPAEDGVIKTPVDKRHELIRSTYGHIPSYRARQEHANNVHDARVDLSYNGPVLEDILESSQISLSEDLSQTFDYDAFVWRKRPGSRKPDDVVVVFSKSLF</sequence>
<dbReference type="KEGG" id="soe:110802719"/>
<evidence type="ECO:0000256" key="3">
    <source>
        <dbReference type="ARBA" id="ARBA00022833"/>
    </source>
</evidence>
<evidence type="ECO:0000313" key="7">
    <source>
        <dbReference type="RefSeq" id="XP_021863865.1"/>
    </source>
</evidence>
<dbReference type="SMART" id="SM00575">
    <property type="entry name" value="ZnF_PMZ"/>
    <property type="match status" value="1"/>
</dbReference>
<keyword evidence="6" id="KW-1185">Reference proteome</keyword>
<dbReference type="InterPro" id="IPR006564">
    <property type="entry name" value="Znf_PMZ"/>
</dbReference>
<keyword evidence="1" id="KW-0479">Metal-binding</keyword>
<dbReference type="GeneID" id="110802719"/>
<evidence type="ECO:0000256" key="4">
    <source>
        <dbReference type="PROSITE-ProRule" id="PRU00325"/>
    </source>
</evidence>
<dbReference type="PROSITE" id="PS50966">
    <property type="entry name" value="ZF_SWIM"/>
    <property type="match status" value="1"/>
</dbReference>
<dbReference type="Pfam" id="PF04434">
    <property type="entry name" value="SWIM"/>
    <property type="match status" value="1"/>
</dbReference>
<dbReference type="Proteomes" id="UP000813463">
    <property type="component" value="Chromosome 1"/>
</dbReference>
<reference evidence="6" key="1">
    <citation type="journal article" date="2021" name="Nat. Commun.">
        <title>Genomic analyses provide insights into spinach domestication and the genetic basis of agronomic traits.</title>
        <authorList>
            <person name="Cai X."/>
            <person name="Sun X."/>
            <person name="Xu C."/>
            <person name="Sun H."/>
            <person name="Wang X."/>
            <person name="Ge C."/>
            <person name="Zhang Z."/>
            <person name="Wang Q."/>
            <person name="Fei Z."/>
            <person name="Jiao C."/>
            <person name="Wang Q."/>
        </authorList>
    </citation>
    <scope>NUCLEOTIDE SEQUENCE [LARGE SCALE GENOMIC DNA]</scope>
    <source>
        <strain evidence="6">cv. Varoflay</strain>
    </source>
</reference>
<dbReference type="RefSeq" id="XP_021863865.1">
    <property type="nucleotide sequence ID" value="XM_022008173.1"/>
</dbReference>
<evidence type="ECO:0000256" key="2">
    <source>
        <dbReference type="ARBA" id="ARBA00022771"/>
    </source>
</evidence>
<accession>A0A9R0KAY5</accession>
<feature type="domain" description="SWIM-type" evidence="5">
    <location>
        <begin position="491"/>
        <end position="527"/>
    </location>
</feature>
<dbReference type="PANTHER" id="PTHR47718:SF13">
    <property type="entry name" value="OS09G0290500 PROTEIN"/>
    <property type="match status" value="1"/>
</dbReference>
<protein>
    <submittedName>
        <fullName evidence="7">Protein FAR1-RELATED SEQUENCE 5-like</fullName>
    </submittedName>
</protein>
<dbReference type="PANTHER" id="PTHR47718">
    <property type="entry name" value="OS01G0519700 PROTEIN"/>
    <property type="match status" value="1"/>
</dbReference>
<organism evidence="6 7">
    <name type="scientific">Spinacia oleracea</name>
    <name type="common">Spinach</name>
    <dbReference type="NCBI Taxonomy" id="3562"/>
    <lineage>
        <taxon>Eukaryota</taxon>
        <taxon>Viridiplantae</taxon>
        <taxon>Streptophyta</taxon>
        <taxon>Embryophyta</taxon>
        <taxon>Tracheophyta</taxon>
        <taxon>Spermatophyta</taxon>
        <taxon>Magnoliopsida</taxon>
        <taxon>eudicotyledons</taxon>
        <taxon>Gunneridae</taxon>
        <taxon>Pentapetalae</taxon>
        <taxon>Caryophyllales</taxon>
        <taxon>Chenopodiaceae</taxon>
        <taxon>Chenopodioideae</taxon>
        <taxon>Anserineae</taxon>
        <taxon>Spinacia</taxon>
    </lineage>
</organism>
<evidence type="ECO:0000256" key="1">
    <source>
        <dbReference type="ARBA" id="ARBA00022723"/>
    </source>
</evidence>
<evidence type="ECO:0000313" key="6">
    <source>
        <dbReference type="Proteomes" id="UP000813463"/>
    </source>
</evidence>
<reference evidence="7" key="2">
    <citation type="submission" date="2025-08" db="UniProtKB">
        <authorList>
            <consortium name="RefSeq"/>
        </authorList>
    </citation>
    <scope>IDENTIFICATION</scope>
    <source>
        <tissue evidence="7">Leaf</tissue>
    </source>
</reference>
<dbReference type="Pfam" id="PF10551">
    <property type="entry name" value="MULE"/>
    <property type="match status" value="1"/>
</dbReference>
<keyword evidence="3" id="KW-0862">Zinc</keyword>
<keyword evidence="2 4" id="KW-0863">Zinc-finger</keyword>
<dbReference type="InterPro" id="IPR018289">
    <property type="entry name" value="MULE_transposase_dom"/>
</dbReference>
<dbReference type="GO" id="GO:0008270">
    <property type="term" value="F:zinc ion binding"/>
    <property type="evidence" value="ECO:0007669"/>
    <property type="project" value="UniProtKB-KW"/>
</dbReference>
<gene>
    <name evidence="7" type="primary">LOC110802719</name>
</gene>